<dbReference type="PANTHER" id="PTHR31871">
    <property type="entry name" value="OS02G0137100 PROTEIN"/>
    <property type="match status" value="1"/>
</dbReference>
<dbReference type="Proteomes" id="UP001642260">
    <property type="component" value="Unassembled WGS sequence"/>
</dbReference>
<sequence>MGDCSPAAYIHMVQCMIENCLIFNMSKEECMKALSENANINPVITSTVWKELVKTNKEFFETYERKRAHEKCVNAGERDKQDDL</sequence>
<dbReference type="Pfam" id="PF09713">
    <property type="entry name" value="A_thal_3526"/>
    <property type="match status" value="1"/>
</dbReference>
<dbReference type="AlphaFoldDB" id="A0ABC8KPY4"/>
<dbReference type="NCBIfam" id="TIGR01589">
    <property type="entry name" value="A_thal_3526"/>
    <property type="match status" value="1"/>
</dbReference>
<protein>
    <submittedName>
        <fullName evidence="1">Uncharacterized protein</fullName>
    </submittedName>
</protein>
<evidence type="ECO:0000313" key="2">
    <source>
        <dbReference type="Proteomes" id="UP001642260"/>
    </source>
</evidence>
<evidence type="ECO:0000313" key="1">
    <source>
        <dbReference type="EMBL" id="CAH8360036.1"/>
    </source>
</evidence>
<dbReference type="EMBL" id="CAKOAT010276600">
    <property type="protein sequence ID" value="CAH8360036.1"/>
    <property type="molecule type" value="Genomic_DNA"/>
</dbReference>
<dbReference type="InterPro" id="IPR006476">
    <property type="entry name" value="CHP01589_pln"/>
</dbReference>
<keyword evidence="2" id="KW-1185">Reference proteome</keyword>
<proteinExistence type="predicted"/>
<reference evidence="1 2" key="1">
    <citation type="submission" date="2022-03" db="EMBL/GenBank/DDBJ databases">
        <authorList>
            <person name="Macdonald S."/>
            <person name="Ahmed S."/>
            <person name="Newling K."/>
        </authorList>
    </citation>
    <scope>NUCLEOTIDE SEQUENCE [LARGE SCALE GENOMIC DNA]</scope>
</reference>
<accession>A0ABC8KPY4</accession>
<name>A0ABC8KPY4_ERUVS</name>
<comment type="caution">
    <text evidence="1">The sequence shown here is derived from an EMBL/GenBank/DDBJ whole genome shotgun (WGS) entry which is preliminary data.</text>
</comment>
<dbReference type="PANTHER" id="PTHR31871:SF58">
    <property type="entry name" value="ANGIOTENSIN-CONVERTING ENZYME 2"/>
    <property type="match status" value="1"/>
</dbReference>
<gene>
    <name evidence="1" type="ORF">ERUC_LOCUS25792</name>
</gene>
<organism evidence="1 2">
    <name type="scientific">Eruca vesicaria subsp. sativa</name>
    <name type="common">Garden rocket</name>
    <name type="synonym">Eruca sativa</name>
    <dbReference type="NCBI Taxonomy" id="29727"/>
    <lineage>
        <taxon>Eukaryota</taxon>
        <taxon>Viridiplantae</taxon>
        <taxon>Streptophyta</taxon>
        <taxon>Embryophyta</taxon>
        <taxon>Tracheophyta</taxon>
        <taxon>Spermatophyta</taxon>
        <taxon>Magnoliopsida</taxon>
        <taxon>eudicotyledons</taxon>
        <taxon>Gunneridae</taxon>
        <taxon>Pentapetalae</taxon>
        <taxon>rosids</taxon>
        <taxon>malvids</taxon>
        <taxon>Brassicales</taxon>
        <taxon>Brassicaceae</taxon>
        <taxon>Brassiceae</taxon>
        <taxon>Eruca</taxon>
    </lineage>
</organism>